<dbReference type="EMBL" id="CM045762">
    <property type="protein sequence ID" value="KAI8011475.1"/>
    <property type="molecule type" value="Genomic_DNA"/>
</dbReference>
<comment type="caution">
    <text evidence="1">The sequence shown here is derived from an EMBL/GenBank/DDBJ whole genome shotgun (WGS) entry which is preliminary data.</text>
</comment>
<protein>
    <submittedName>
        <fullName evidence="1">Protein OBERON 1</fullName>
    </submittedName>
</protein>
<evidence type="ECO:0000313" key="2">
    <source>
        <dbReference type="Proteomes" id="UP001060215"/>
    </source>
</evidence>
<accession>A0ACC0HGB3</accession>
<organism evidence="1 2">
    <name type="scientific">Camellia lanceoleosa</name>
    <dbReference type="NCBI Taxonomy" id="1840588"/>
    <lineage>
        <taxon>Eukaryota</taxon>
        <taxon>Viridiplantae</taxon>
        <taxon>Streptophyta</taxon>
        <taxon>Embryophyta</taxon>
        <taxon>Tracheophyta</taxon>
        <taxon>Spermatophyta</taxon>
        <taxon>Magnoliopsida</taxon>
        <taxon>eudicotyledons</taxon>
        <taxon>Gunneridae</taxon>
        <taxon>Pentapetalae</taxon>
        <taxon>asterids</taxon>
        <taxon>Ericales</taxon>
        <taxon>Theaceae</taxon>
        <taxon>Camellia</taxon>
    </lineage>
</organism>
<name>A0ACC0HGB3_9ERIC</name>
<keyword evidence="2" id="KW-1185">Reference proteome</keyword>
<gene>
    <name evidence="1" type="ORF">LOK49_LG06G00672</name>
</gene>
<proteinExistence type="predicted"/>
<dbReference type="Proteomes" id="UP001060215">
    <property type="component" value="Chromosome 5"/>
</dbReference>
<reference evidence="1 2" key="1">
    <citation type="journal article" date="2022" name="Plant J.">
        <title>Chromosome-level genome of Camellia lanceoleosa provides a valuable resource for understanding genome evolution and self-incompatibility.</title>
        <authorList>
            <person name="Gong W."/>
            <person name="Xiao S."/>
            <person name="Wang L."/>
            <person name="Liao Z."/>
            <person name="Chang Y."/>
            <person name="Mo W."/>
            <person name="Hu G."/>
            <person name="Li W."/>
            <person name="Zhao G."/>
            <person name="Zhu H."/>
            <person name="Hu X."/>
            <person name="Ji K."/>
            <person name="Xiang X."/>
            <person name="Song Q."/>
            <person name="Yuan D."/>
            <person name="Jin S."/>
            <person name="Zhang L."/>
        </authorList>
    </citation>
    <scope>NUCLEOTIDE SEQUENCE [LARGE SCALE GENOMIC DNA]</scope>
    <source>
        <strain evidence="1">SQ_2022a</strain>
    </source>
</reference>
<sequence>MEIDNPIESNGSTAGVKENGLLYPVSATDSGEGLPYAPEDWPNPGDVWSWKVGKRVAHSGCFLDRYLYLPKRLQEPMRKRGGFASKLSVEHFVRASFPGADVDAFFASFSWKIPAKKLHVNKGSEEELNAVITLLPEEISEQLGSDSQFGAVGCKAGNKTCNSLVETRDSALEPMACDICCSEPSFCRDCCCILCCKTINSSYGGYSFIKCEAMVAYNIICGHVAHIDCALRSYMAGTVGGSIGLDAEYYCRRCDMRTDLVPHVTKIFRTCESIDSRDDIEKILNVGSCVLCGSQKTSAKSLLLQIELAMAKLKSGTYLENIWKTEDVSAVTAGGLSDRGHNALEVTNRRESLEFGIGSPQILSANFDPRIESLKLKDEIDQVLHSLRKAQESEYKIAEERLCAQKNYILNLYQQLHKERFEYSTHSSSNDPDALLEATRNREDRIKWEIIKLREMEEVGKGFGKTSKNILKEHFGLQTEH</sequence>
<evidence type="ECO:0000313" key="1">
    <source>
        <dbReference type="EMBL" id="KAI8011475.1"/>
    </source>
</evidence>